<keyword evidence="2" id="KW-1185">Reference proteome</keyword>
<proteinExistence type="predicted"/>
<evidence type="ECO:0000313" key="2">
    <source>
        <dbReference type="Proteomes" id="UP000499080"/>
    </source>
</evidence>
<gene>
    <name evidence="1" type="ORF">AVEN_169058_1</name>
</gene>
<protein>
    <submittedName>
        <fullName evidence="1">Uncharacterized protein</fullName>
    </submittedName>
</protein>
<organism evidence="1 2">
    <name type="scientific">Araneus ventricosus</name>
    <name type="common">Orbweaver spider</name>
    <name type="synonym">Epeira ventricosa</name>
    <dbReference type="NCBI Taxonomy" id="182803"/>
    <lineage>
        <taxon>Eukaryota</taxon>
        <taxon>Metazoa</taxon>
        <taxon>Ecdysozoa</taxon>
        <taxon>Arthropoda</taxon>
        <taxon>Chelicerata</taxon>
        <taxon>Arachnida</taxon>
        <taxon>Araneae</taxon>
        <taxon>Araneomorphae</taxon>
        <taxon>Entelegynae</taxon>
        <taxon>Araneoidea</taxon>
        <taxon>Araneidae</taxon>
        <taxon>Araneus</taxon>
    </lineage>
</organism>
<accession>A0A4Y2TME3</accession>
<evidence type="ECO:0000313" key="1">
    <source>
        <dbReference type="EMBL" id="GBO01799.1"/>
    </source>
</evidence>
<dbReference type="Proteomes" id="UP000499080">
    <property type="component" value="Unassembled WGS sequence"/>
</dbReference>
<comment type="caution">
    <text evidence="1">The sequence shown here is derived from an EMBL/GenBank/DDBJ whole genome shotgun (WGS) entry which is preliminary data.</text>
</comment>
<dbReference type="AlphaFoldDB" id="A0A4Y2TME3"/>
<name>A0A4Y2TME3_ARAVE</name>
<dbReference type="EMBL" id="BGPR01029787">
    <property type="protein sequence ID" value="GBO01799.1"/>
    <property type="molecule type" value="Genomic_DNA"/>
</dbReference>
<sequence>MGVHKSSHNLNGHASKSTFIFNNLGVCFHVFLCVDTVHPSQPKLYSGPHKLLLRIVETFVTLKDTKAVIVVLDRLELAHPLLGSPYLSGSRLDSP</sequence>
<reference evidence="1 2" key="1">
    <citation type="journal article" date="2019" name="Sci. Rep.">
        <title>Orb-weaving spider Araneus ventricosus genome elucidates the spidroin gene catalogue.</title>
        <authorList>
            <person name="Kono N."/>
            <person name="Nakamura H."/>
            <person name="Ohtoshi R."/>
            <person name="Moran D.A.P."/>
            <person name="Shinohara A."/>
            <person name="Yoshida Y."/>
            <person name="Fujiwara M."/>
            <person name="Mori M."/>
            <person name="Tomita M."/>
            <person name="Arakawa K."/>
        </authorList>
    </citation>
    <scope>NUCLEOTIDE SEQUENCE [LARGE SCALE GENOMIC DNA]</scope>
</reference>